<comment type="caution">
    <text evidence="1">The sequence shown here is derived from an EMBL/GenBank/DDBJ whole genome shotgun (WGS) entry which is preliminary data.</text>
</comment>
<proteinExistence type="predicted"/>
<dbReference type="EMBL" id="MSTI01000155">
    <property type="protein sequence ID" value="OLV16061.1"/>
    <property type="molecule type" value="Genomic_DNA"/>
</dbReference>
<evidence type="ECO:0000313" key="1">
    <source>
        <dbReference type="EMBL" id="OLV16061.1"/>
    </source>
</evidence>
<accession>A0A1U7NT26</accession>
<dbReference type="OrthoDB" id="69311at2"/>
<evidence type="ECO:0000313" key="2">
    <source>
        <dbReference type="Proteomes" id="UP000186607"/>
    </source>
</evidence>
<protein>
    <submittedName>
        <fullName evidence="1">Uncharacterized protein</fullName>
    </submittedName>
</protein>
<dbReference type="STRING" id="249408.BOO71_0012862"/>
<dbReference type="Proteomes" id="UP000186607">
    <property type="component" value="Unassembled WGS sequence"/>
</dbReference>
<keyword evidence="2" id="KW-1185">Reference proteome</keyword>
<dbReference type="RefSeq" id="WP_075836128.1">
    <property type="nucleotide sequence ID" value="NZ_MSTI01000155.1"/>
</dbReference>
<sequence>MGQNNDSAVLDITIVEKDLAVTGTVKSRATGDSYTLTGTRSVYKASPVTLNATSNLGGGSACSGGFTERYGVQVTFYNVSKYSGAGGTGFVNHDICKSGQWERTELNSGQLELARK</sequence>
<gene>
    <name evidence="1" type="ORF">BOO71_0012862</name>
</gene>
<reference evidence="1 2" key="1">
    <citation type="submission" date="2017-01" db="EMBL/GenBank/DDBJ databases">
        <title>Genome Analysis of Deinococcus marmoris KOPRI26562.</title>
        <authorList>
            <person name="Kim J.H."/>
            <person name="Oh H.-M."/>
        </authorList>
    </citation>
    <scope>NUCLEOTIDE SEQUENCE [LARGE SCALE GENOMIC DNA]</scope>
    <source>
        <strain evidence="1 2">KOPRI26562</strain>
    </source>
</reference>
<organism evidence="1 2">
    <name type="scientific">Deinococcus marmoris</name>
    <dbReference type="NCBI Taxonomy" id="249408"/>
    <lineage>
        <taxon>Bacteria</taxon>
        <taxon>Thermotogati</taxon>
        <taxon>Deinococcota</taxon>
        <taxon>Deinococci</taxon>
        <taxon>Deinococcales</taxon>
        <taxon>Deinococcaceae</taxon>
        <taxon>Deinococcus</taxon>
    </lineage>
</organism>
<dbReference type="AlphaFoldDB" id="A0A1U7NT26"/>
<name>A0A1U7NT26_9DEIO</name>